<protein>
    <submittedName>
        <fullName evidence="1">Uncharacterized protein</fullName>
    </submittedName>
</protein>
<organism evidence="1 2">
    <name type="scientific">Oceanimonas doudoroffii</name>
    <dbReference type="NCBI Taxonomy" id="84158"/>
    <lineage>
        <taxon>Bacteria</taxon>
        <taxon>Pseudomonadati</taxon>
        <taxon>Pseudomonadota</taxon>
        <taxon>Gammaproteobacteria</taxon>
        <taxon>Aeromonadales</taxon>
        <taxon>Aeromonadaceae</taxon>
        <taxon>Oceanimonas</taxon>
    </lineage>
</organism>
<dbReference type="EMBL" id="NBIM01000003">
    <property type="protein sequence ID" value="OXY81586.1"/>
    <property type="molecule type" value="Genomic_DNA"/>
</dbReference>
<evidence type="ECO:0000313" key="2">
    <source>
        <dbReference type="Proteomes" id="UP000242757"/>
    </source>
</evidence>
<evidence type="ECO:0000313" key="1">
    <source>
        <dbReference type="EMBL" id="OXY81586.1"/>
    </source>
</evidence>
<dbReference type="Proteomes" id="UP000242757">
    <property type="component" value="Unassembled WGS sequence"/>
</dbReference>
<dbReference type="AlphaFoldDB" id="A0A233RDW6"/>
<reference evidence="1 2" key="1">
    <citation type="submission" date="2017-08" db="EMBL/GenBank/DDBJ databases">
        <title>A Genome Sequence of Oceanimonas doudoroffii ATCC 27123T.</title>
        <authorList>
            <person name="Brennan M.A."/>
            <person name="Maclea K.S."/>
            <person name="Mcclelland W.D."/>
            <person name="Trachtenberg A.M."/>
        </authorList>
    </citation>
    <scope>NUCLEOTIDE SEQUENCE [LARGE SCALE GENOMIC DNA]</scope>
    <source>
        <strain evidence="1 2">ATCC 27123</strain>
    </source>
</reference>
<proteinExistence type="predicted"/>
<comment type="caution">
    <text evidence="1">The sequence shown here is derived from an EMBL/GenBank/DDBJ whole genome shotgun (WGS) entry which is preliminary data.</text>
</comment>
<gene>
    <name evidence="1" type="ORF">B6S08_11480</name>
</gene>
<sequence length="64" mass="7468">MARRIIIAPHKKLFQGIFCAPQKIHITFIIPLFKPMSSDLVTIRVRRRHLVIAVQYAGRFVLIK</sequence>
<accession>A0A233RDW6</accession>
<keyword evidence="2" id="KW-1185">Reference proteome</keyword>
<name>A0A233RDW6_9GAMM</name>